<name>A0A0E2B4K5_9LEPT</name>
<comment type="caution">
    <text evidence="1">The sequence shown here is derived from an EMBL/GenBank/DDBJ whole genome shotgun (WGS) entry which is preliminary data.</text>
</comment>
<organism evidence="1 2">
    <name type="scientific">Leptospira kirschneri str. H1</name>
    <dbReference type="NCBI Taxonomy" id="1049966"/>
    <lineage>
        <taxon>Bacteria</taxon>
        <taxon>Pseudomonadati</taxon>
        <taxon>Spirochaetota</taxon>
        <taxon>Spirochaetia</taxon>
        <taxon>Leptospirales</taxon>
        <taxon>Leptospiraceae</taxon>
        <taxon>Leptospira</taxon>
    </lineage>
</organism>
<evidence type="ECO:0000313" key="2">
    <source>
        <dbReference type="Proteomes" id="UP000006253"/>
    </source>
</evidence>
<dbReference type="AlphaFoldDB" id="A0A0E2B4K5"/>
<proteinExistence type="predicted"/>
<sequence>MFYKTIEFLKLPEEKNFIKSMYEIKFLFKVIIRTYKM</sequence>
<protein>
    <submittedName>
        <fullName evidence="1">Uncharacterized protein</fullName>
    </submittedName>
</protein>
<gene>
    <name evidence="1" type="ORF">LEP1GSC081_3260</name>
</gene>
<accession>A0A0E2B4K5</accession>
<reference evidence="1 2" key="1">
    <citation type="submission" date="2012-10" db="EMBL/GenBank/DDBJ databases">
        <authorList>
            <person name="Harkins D.M."/>
            <person name="Durkin A.S."/>
            <person name="Brinkac L.M."/>
            <person name="Selengut J.D."/>
            <person name="Sanka R."/>
            <person name="DePew J."/>
            <person name="Purushe J."/>
            <person name="Peacock S.J."/>
            <person name="Thaipadungpanit J."/>
            <person name="Wuthiekanun V.W."/>
            <person name="Day N.P."/>
            <person name="Vinetz J.M."/>
            <person name="Sutton G.G."/>
            <person name="Nelson W.C."/>
            <person name="Fouts D.E."/>
        </authorList>
    </citation>
    <scope>NUCLEOTIDE SEQUENCE [LARGE SCALE GENOMIC DNA]</scope>
    <source>
        <strain evidence="1 2">H1</strain>
    </source>
</reference>
<evidence type="ECO:0000313" key="1">
    <source>
        <dbReference type="EMBL" id="EKO15752.1"/>
    </source>
</evidence>
<dbReference type="EMBL" id="AHMY02000040">
    <property type="protein sequence ID" value="EKO15752.1"/>
    <property type="molecule type" value="Genomic_DNA"/>
</dbReference>
<dbReference type="Proteomes" id="UP000006253">
    <property type="component" value="Unassembled WGS sequence"/>
</dbReference>